<keyword evidence="2 6" id="KW-0349">Heme</keyword>
<dbReference type="SUPFAM" id="SSF46626">
    <property type="entry name" value="Cytochrome c"/>
    <property type="match status" value="2"/>
</dbReference>
<evidence type="ECO:0000256" key="1">
    <source>
        <dbReference type="ARBA" id="ARBA00022448"/>
    </source>
</evidence>
<evidence type="ECO:0000256" key="2">
    <source>
        <dbReference type="ARBA" id="ARBA00022617"/>
    </source>
</evidence>
<dbReference type="GO" id="GO:0020037">
    <property type="term" value="F:heme binding"/>
    <property type="evidence" value="ECO:0007669"/>
    <property type="project" value="InterPro"/>
</dbReference>
<dbReference type="PROSITE" id="PS50206">
    <property type="entry name" value="RHODANESE_3"/>
    <property type="match status" value="1"/>
</dbReference>
<dbReference type="CDD" id="cd00158">
    <property type="entry name" value="RHOD"/>
    <property type="match status" value="1"/>
</dbReference>
<dbReference type="InterPro" id="IPR025870">
    <property type="entry name" value="Glyoxalase-like_dom"/>
</dbReference>
<dbReference type="Gene3D" id="3.40.250.10">
    <property type="entry name" value="Rhodanese-like domain"/>
    <property type="match status" value="1"/>
</dbReference>
<dbReference type="InterPro" id="IPR001763">
    <property type="entry name" value="Rhodanese-like_dom"/>
</dbReference>
<dbReference type="SMART" id="SM00450">
    <property type="entry name" value="RHOD"/>
    <property type="match status" value="1"/>
</dbReference>
<keyword evidence="3 6" id="KW-0479">Metal-binding</keyword>
<dbReference type="InterPro" id="IPR036873">
    <property type="entry name" value="Rhodanese-like_dom_sf"/>
</dbReference>
<evidence type="ECO:0000259" key="7">
    <source>
        <dbReference type="PROSITE" id="PS50206"/>
    </source>
</evidence>
<evidence type="ECO:0000259" key="8">
    <source>
        <dbReference type="PROSITE" id="PS51007"/>
    </source>
</evidence>
<dbReference type="OrthoDB" id="9779283at2"/>
<dbReference type="InterPro" id="IPR029068">
    <property type="entry name" value="Glyas_Bleomycin-R_OHBP_Dase"/>
</dbReference>
<proteinExistence type="predicted"/>
<evidence type="ECO:0000313" key="9">
    <source>
        <dbReference type="EMBL" id="TPV33875.1"/>
    </source>
</evidence>
<feature type="domain" description="Cytochrome c" evidence="8">
    <location>
        <begin position="466"/>
        <end position="545"/>
    </location>
</feature>
<dbReference type="InterPro" id="IPR009056">
    <property type="entry name" value="Cyt_c-like_dom"/>
</dbReference>
<dbReference type="PANTHER" id="PTHR37823">
    <property type="entry name" value="CYTOCHROME C-553-LIKE"/>
    <property type="match status" value="1"/>
</dbReference>
<accession>A0A506PKN9</accession>
<dbReference type="Pfam" id="PF00581">
    <property type="entry name" value="Rhodanese"/>
    <property type="match status" value="1"/>
</dbReference>
<reference evidence="9 10" key="1">
    <citation type="submission" date="2019-06" db="EMBL/GenBank/DDBJ databases">
        <title>Flavobacteriaceae Paucihalobacterium erythroidium CWB-1, complete genome.</title>
        <authorList>
            <person name="Wu S."/>
        </authorList>
    </citation>
    <scope>NUCLEOTIDE SEQUENCE [LARGE SCALE GENOMIC DNA]</scope>
    <source>
        <strain evidence="9 10">CWB-1</strain>
    </source>
</reference>
<keyword evidence="1" id="KW-0813">Transport</keyword>
<evidence type="ECO:0000256" key="4">
    <source>
        <dbReference type="ARBA" id="ARBA00022982"/>
    </source>
</evidence>
<evidence type="ECO:0000256" key="5">
    <source>
        <dbReference type="ARBA" id="ARBA00023004"/>
    </source>
</evidence>
<dbReference type="Proteomes" id="UP000317332">
    <property type="component" value="Unassembled WGS sequence"/>
</dbReference>
<dbReference type="Pfam" id="PF13442">
    <property type="entry name" value="Cytochrome_CBB3"/>
    <property type="match status" value="1"/>
</dbReference>
<dbReference type="AlphaFoldDB" id="A0A506PKN9"/>
<sequence length="687" mass="76484">MNPFPSSRIVKTFGLFAVFFSLFYCTSEQPPSKEAPQLMALGYGINGISLAVEDIDSAQTYFTDVLGFSLPRKDLEKSLIDQAFSSFFQFPDMSYIELVTLPDSMPTSEKNAAFRSFTKQGQGAFSYSISSSSAEQTSNWLTSQKFVMDSLQSLFMTEEVPSGWGMNDGGATMLSTRFVQQDYPALLPDFMQIRNFPYERITDFISFYVIQREFISHPNGAVGISAIQLVVKDLEKSRSEFQNMGFEEIIDDNLKNQARFRVKRHQEIQLFGVDEKDVDSEFPENRKSKILGVTVEVKNLKATRDTLNLKLPEKAIQFDSINQILTIPGEYAMGLRMQFIQESKEQAMQAERLKISFGGKLDSVASSNAEAMYLKYCALCHGPDREGYAADNAPSLRSKSLLGTSFNNNFLRYTIQYGRNETAMAGYYKAAGGPLEYIEIELLLKWLNEKAEIENPIELSNDPIKGDIELGAKIYSQACASCHGAKGEGVLAPALGHPMLLATASDQFLRYAIAEGRDGTPMLAFKDSLSSEEIDGVTAFLRSRASGWDVPKTAVVSMPTPEEYVLNPNGKQPNFKLREGLYLSAKQLNEALKDSVKMVILDARSTAAWHQTHIPGSAPVPYYEDPETFVQHIPNDGTWVVAYCACPHAASGVVIQTLRRLGYKNTAILDEGILVWSQMGYPIRSGQ</sequence>
<dbReference type="Pfam" id="PF13468">
    <property type="entry name" value="Glyoxalase_3"/>
    <property type="match status" value="1"/>
</dbReference>
<dbReference type="Gene3D" id="3.10.180.10">
    <property type="entry name" value="2,3-Dihydroxybiphenyl 1,2-Dioxygenase, domain 1"/>
    <property type="match status" value="1"/>
</dbReference>
<organism evidence="9 10">
    <name type="scientific">Paucihalobacter ruber</name>
    <dbReference type="NCBI Taxonomy" id="2567861"/>
    <lineage>
        <taxon>Bacteria</taxon>
        <taxon>Pseudomonadati</taxon>
        <taxon>Bacteroidota</taxon>
        <taxon>Flavobacteriia</taxon>
        <taxon>Flavobacteriales</taxon>
        <taxon>Flavobacteriaceae</taxon>
        <taxon>Paucihalobacter</taxon>
    </lineage>
</organism>
<dbReference type="GO" id="GO:0046872">
    <property type="term" value="F:metal ion binding"/>
    <property type="evidence" value="ECO:0007669"/>
    <property type="project" value="UniProtKB-KW"/>
</dbReference>
<evidence type="ECO:0000256" key="6">
    <source>
        <dbReference type="PROSITE-ProRule" id="PRU00433"/>
    </source>
</evidence>
<protein>
    <submittedName>
        <fullName evidence="9">C-type cytochrome</fullName>
    </submittedName>
</protein>
<evidence type="ECO:0000256" key="3">
    <source>
        <dbReference type="ARBA" id="ARBA00022723"/>
    </source>
</evidence>
<dbReference type="Gene3D" id="1.10.760.10">
    <property type="entry name" value="Cytochrome c-like domain"/>
    <property type="match status" value="2"/>
</dbReference>
<comment type="caution">
    <text evidence="9">The sequence shown here is derived from an EMBL/GenBank/DDBJ whole genome shotgun (WGS) entry which is preliminary data.</text>
</comment>
<keyword evidence="4" id="KW-0249">Electron transport</keyword>
<dbReference type="SUPFAM" id="SSF54593">
    <property type="entry name" value="Glyoxalase/Bleomycin resistance protein/Dihydroxybiphenyl dioxygenase"/>
    <property type="match status" value="1"/>
</dbReference>
<feature type="domain" description="Rhodanese" evidence="7">
    <location>
        <begin position="594"/>
        <end position="685"/>
    </location>
</feature>
<feature type="domain" description="Cytochrome c" evidence="8">
    <location>
        <begin position="364"/>
        <end position="451"/>
    </location>
</feature>
<keyword evidence="10" id="KW-1185">Reference proteome</keyword>
<dbReference type="PROSITE" id="PS51007">
    <property type="entry name" value="CYTC"/>
    <property type="match status" value="2"/>
</dbReference>
<dbReference type="InterPro" id="IPR036909">
    <property type="entry name" value="Cyt_c-like_dom_sf"/>
</dbReference>
<dbReference type="PANTHER" id="PTHR37823:SF1">
    <property type="entry name" value="CYTOCHROME C-553-LIKE"/>
    <property type="match status" value="1"/>
</dbReference>
<dbReference type="EMBL" id="VHIQ01000003">
    <property type="protein sequence ID" value="TPV33875.1"/>
    <property type="molecule type" value="Genomic_DNA"/>
</dbReference>
<name>A0A506PKN9_9FLAO</name>
<evidence type="ECO:0000313" key="10">
    <source>
        <dbReference type="Proteomes" id="UP000317332"/>
    </source>
</evidence>
<gene>
    <name evidence="9" type="ORF">FJ651_06865</name>
</gene>
<dbReference type="RefSeq" id="WP_140989741.1">
    <property type="nucleotide sequence ID" value="NZ_VHIQ01000003.1"/>
</dbReference>
<dbReference type="SUPFAM" id="SSF52821">
    <property type="entry name" value="Rhodanese/Cell cycle control phosphatase"/>
    <property type="match status" value="1"/>
</dbReference>
<keyword evidence="5 6" id="KW-0408">Iron</keyword>
<dbReference type="InterPro" id="IPR051811">
    <property type="entry name" value="Cytochrome_c550/c551-like"/>
</dbReference>
<dbReference type="GO" id="GO:0009055">
    <property type="term" value="F:electron transfer activity"/>
    <property type="evidence" value="ECO:0007669"/>
    <property type="project" value="InterPro"/>
</dbReference>